<dbReference type="GO" id="GO:0009231">
    <property type="term" value="P:riboflavin biosynthetic process"/>
    <property type="evidence" value="ECO:0007669"/>
    <property type="project" value="InterPro"/>
</dbReference>
<comment type="caution">
    <text evidence="2">The sequence shown here is derived from an EMBL/GenBank/DDBJ whole genome shotgun (WGS) entry which is preliminary data.</text>
</comment>
<protein>
    <submittedName>
        <fullName evidence="2">Dihydrofolate reductase</fullName>
    </submittedName>
</protein>
<dbReference type="PANTHER" id="PTHR38011:SF11">
    <property type="entry name" value="2,5-DIAMINO-6-RIBOSYLAMINO-4(3H)-PYRIMIDINONE 5'-PHOSPHATE REDUCTASE"/>
    <property type="match status" value="1"/>
</dbReference>
<dbReference type="Proteomes" id="UP000230161">
    <property type="component" value="Unassembled WGS sequence"/>
</dbReference>
<dbReference type="GO" id="GO:0008703">
    <property type="term" value="F:5-amino-6-(5-phosphoribosylamino)uracil reductase activity"/>
    <property type="evidence" value="ECO:0007669"/>
    <property type="project" value="InterPro"/>
</dbReference>
<accession>A0A2M9BBM8</accession>
<dbReference type="EMBL" id="PGFB01000006">
    <property type="protein sequence ID" value="PJJ55343.1"/>
    <property type="molecule type" value="Genomic_DNA"/>
</dbReference>
<dbReference type="Pfam" id="PF01872">
    <property type="entry name" value="RibD_C"/>
    <property type="match status" value="1"/>
</dbReference>
<dbReference type="OrthoDB" id="3427770at2"/>
<dbReference type="InterPro" id="IPR024072">
    <property type="entry name" value="DHFR-like_dom_sf"/>
</dbReference>
<dbReference type="InterPro" id="IPR002734">
    <property type="entry name" value="RibDG_C"/>
</dbReference>
<dbReference type="InterPro" id="IPR050765">
    <property type="entry name" value="Riboflavin_Biosynth_HTPR"/>
</dbReference>
<name>A0A2M9BBM8_9MICO</name>
<dbReference type="Gene3D" id="3.40.430.10">
    <property type="entry name" value="Dihydrofolate Reductase, subunit A"/>
    <property type="match status" value="1"/>
</dbReference>
<sequence>MTTAHDSAPTPASAVTQYYVASSLDGFIADPHDNLDWLLQFGFDDFQEHYDRFLADVGALVMGAATYEFVLGEGPEAWTYGTMPVWVLTHRELPSVEGANIVFSAEPVETVHRDALAAAGGKNVWVMGGGDVAAQFADRGLLDEIWLSVMPIVLGAGKPLLPVASISRPLELVRTTSFDLGAIELVYRLGQRSGPEVLR</sequence>
<dbReference type="SUPFAM" id="SSF53597">
    <property type="entry name" value="Dihydrofolate reductase-like"/>
    <property type="match status" value="1"/>
</dbReference>
<evidence type="ECO:0000259" key="1">
    <source>
        <dbReference type="Pfam" id="PF01872"/>
    </source>
</evidence>
<dbReference type="RefSeq" id="WP_100346000.1">
    <property type="nucleotide sequence ID" value="NZ_PGFB01000006.1"/>
</dbReference>
<feature type="domain" description="Bacterial bifunctional deaminase-reductase C-terminal" evidence="1">
    <location>
        <begin position="20"/>
        <end position="179"/>
    </location>
</feature>
<evidence type="ECO:0000313" key="2">
    <source>
        <dbReference type="EMBL" id="PJJ55343.1"/>
    </source>
</evidence>
<reference evidence="2 3" key="1">
    <citation type="submission" date="2017-11" db="EMBL/GenBank/DDBJ databases">
        <title>Genomic Encyclopedia of Archaeal and Bacterial Type Strains, Phase II (KMG-II): From Individual Species to Whole Genera.</title>
        <authorList>
            <person name="Goeker M."/>
        </authorList>
    </citation>
    <scope>NUCLEOTIDE SEQUENCE [LARGE SCALE GENOMIC DNA]</scope>
    <source>
        <strain evidence="2 3">DSM 25625</strain>
    </source>
</reference>
<proteinExistence type="predicted"/>
<dbReference type="AlphaFoldDB" id="A0A2M9BBM8"/>
<dbReference type="PANTHER" id="PTHR38011">
    <property type="entry name" value="DIHYDROFOLATE REDUCTASE FAMILY PROTEIN (AFU_ORTHOLOGUE AFUA_8G06820)"/>
    <property type="match status" value="1"/>
</dbReference>
<keyword evidence="3" id="KW-1185">Reference proteome</keyword>
<organism evidence="2 3">
    <name type="scientific">Compostimonas suwonensis</name>
    <dbReference type="NCBI Taxonomy" id="1048394"/>
    <lineage>
        <taxon>Bacteria</taxon>
        <taxon>Bacillati</taxon>
        <taxon>Actinomycetota</taxon>
        <taxon>Actinomycetes</taxon>
        <taxon>Micrococcales</taxon>
        <taxon>Microbacteriaceae</taxon>
        <taxon>Compostimonas</taxon>
    </lineage>
</organism>
<evidence type="ECO:0000313" key="3">
    <source>
        <dbReference type="Proteomes" id="UP000230161"/>
    </source>
</evidence>
<gene>
    <name evidence="2" type="ORF">CLV54_3233</name>
</gene>